<keyword evidence="1" id="KW-1133">Transmembrane helix</keyword>
<accession>T0YZC7</accession>
<keyword evidence="1" id="KW-0812">Transmembrane</keyword>
<evidence type="ECO:0000256" key="1">
    <source>
        <dbReference type="SAM" id="Phobius"/>
    </source>
</evidence>
<organism evidence="2">
    <name type="scientific">mine drainage metagenome</name>
    <dbReference type="NCBI Taxonomy" id="410659"/>
    <lineage>
        <taxon>unclassified sequences</taxon>
        <taxon>metagenomes</taxon>
        <taxon>ecological metagenomes</taxon>
    </lineage>
</organism>
<dbReference type="EMBL" id="AUZZ01007799">
    <property type="protein sequence ID" value="EQD41041.1"/>
    <property type="molecule type" value="Genomic_DNA"/>
</dbReference>
<dbReference type="AlphaFoldDB" id="T0YZC7"/>
<feature type="transmembrane region" description="Helical" evidence="1">
    <location>
        <begin position="6"/>
        <end position="25"/>
    </location>
</feature>
<feature type="transmembrane region" description="Helical" evidence="1">
    <location>
        <begin position="32"/>
        <end position="55"/>
    </location>
</feature>
<reference evidence="2" key="1">
    <citation type="submission" date="2013-08" db="EMBL/GenBank/DDBJ databases">
        <authorList>
            <person name="Mendez C."/>
            <person name="Richter M."/>
            <person name="Ferrer M."/>
            <person name="Sanchez J."/>
        </authorList>
    </citation>
    <scope>NUCLEOTIDE SEQUENCE</scope>
</reference>
<proteinExistence type="predicted"/>
<gene>
    <name evidence="2" type="ORF">B2A_10832</name>
</gene>
<reference evidence="2" key="2">
    <citation type="journal article" date="2014" name="ISME J.">
        <title>Microbial stratification in low pH oxic and suboxic macroscopic growths along an acid mine drainage.</title>
        <authorList>
            <person name="Mendez-Garcia C."/>
            <person name="Mesa V."/>
            <person name="Sprenger R.R."/>
            <person name="Richter M."/>
            <person name="Diez M.S."/>
            <person name="Solano J."/>
            <person name="Bargiela R."/>
            <person name="Golyshina O.V."/>
            <person name="Manteca A."/>
            <person name="Ramos J.L."/>
            <person name="Gallego J.R."/>
            <person name="Llorente I."/>
            <person name="Martins Dos Santos V.A."/>
            <person name="Jensen O.N."/>
            <person name="Pelaez A.I."/>
            <person name="Sanchez J."/>
            <person name="Ferrer M."/>
        </authorList>
    </citation>
    <scope>NUCLEOTIDE SEQUENCE</scope>
</reference>
<comment type="caution">
    <text evidence="2">The sequence shown here is derived from an EMBL/GenBank/DDBJ whole genome shotgun (WGS) entry which is preliminary data.</text>
</comment>
<protein>
    <submittedName>
        <fullName evidence="2">Membrane protein</fullName>
    </submittedName>
</protein>
<keyword evidence="1" id="KW-0472">Membrane</keyword>
<evidence type="ECO:0000313" key="2">
    <source>
        <dbReference type="EMBL" id="EQD41041.1"/>
    </source>
</evidence>
<feature type="non-terminal residue" evidence="2">
    <location>
        <position position="78"/>
    </location>
</feature>
<name>T0YZC7_9ZZZZ</name>
<sequence length="78" mass="8581">MIPTWPWLSLLIWFPVAAGLVLLALGSRAPAFARGLALVTSILAFLLSVAVWIGFRDGTASMQFVERVSWIPLLHANY</sequence>